<comment type="caution">
    <text evidence="1">The sequence shown here is derived from an EMBL/GenBank/DDBJ whole genome shotgun (WGS) entry which is preliminary data.</text>
</comment>
<dbReference type="EMBL" id="BLVO01000012">
    <property type="protein sequence ID" value="GFM32604.1"/>
    <property type="molecule type" value="Genomic_DNA"/>
</dbReference>
<organism evidence="1 2">
    <name type="scientific">Desulfovibrio subterraneus</name>
    <dbReference type="NCBI Taxonomy" id="2718620"/>
    <lineage>
        <taxon>Bacteria</taxon>
        <taxon>Pseudomonadati</taxon>
        <taxon>Thermodesulfobacteriota</taxon>
        <taxon>Desulfovibrionia</taxon>
        <taxon>Desulfovibrionales</taxon>
        <taxon>Desulfovibrionaceae</taxon>
        <taxon>Desulfovibrio</taxon>
    </lineage>
</organism>
<keyword evidence="2" id="KW-1185">Reference proteome</keyword>
<dbReference type="Proteomes" id="UP000503840">
    <property type="component" value="Unassembled WGS sequence"/>
</dbReference>
<dbReference type="AlphaFoldDB" id="A0A7J0BHP1"/>
<gene>
    <name evidence="1" type="ORF">DSM101010T_09690</name>
</gene>
<evidence type="ECO:0000313" key="2">
    <source>
        <dbReference type="Proteomes" id="UP000503840"/>
    </source>
</evidence>
<reference evidence="1 2" key="1">
    <citation type="submission" date="2020-05" db="EMBL/GenBank/DDBJ databases">
        <title>Draft genome sequence of Desulfovibrio sp. strain HN2T.</title>
        <authorList>
            <person name="Ueno A."/>
            <person name="Tamazawa S."/>
            <person name="Tamamura S."/>
            <person name="Murakami T."/>
            <person name="Kiyama T."/>
            <person name="Inomata H."/>
            <person name="Amano Y."/>
            <person name="Miyakawa K."/>
            <person name="Tamaki H."/>
            <person name="Naganuma T."/>
            <person name="Kaneko K."/>
        </authorList>
    </citation>
    <scope>NUCLEOTIDE SEQUENCE [LARGE SCALE GENOMIC DNA]</scope>
    <source>
        <strain evidence="1 2">HN2</strain>
    </source>
</reference>
<accession>A0A7J0BHP1</accession>
<protein>
    <submittedName>
        <fullName evidence="1">Uncharacterized protein</fullName>
    </submittedName>
</protein>
<sequence length="97" mass="10933">MIDLKAELAFYVGQLRQLIAQVENALNALFAQCHEVRPPVWCGTCAKVCRDPVHRKKGMRRGRVGWRLSPHEIREAASYGAAEPLQQIGRRVILLIG</sequence>
<name>A0A7J0BHP1_9BACT</name>
<proteinExistence type="predicted"/>
<evidence type="ECO:0000313" key="1">
    <source>
        <dbReference type="EMBL" id="GFM32604.1"/>
    </source>
</evidence>